<keyword evidence="1" id="KW-1133">Transmembrane helix</keyword>
<dbReference type="KEGG" id="slr:L21SP2_1621"/>
<keyword evidence="1" id="KW-0812">Transmembrane</keyword>
<evidence type="ECO:0000256" key="1">
    <source>
        <dbReference type="SAM" id="Phobius"/>
    </source>
</evidence>
<reference evidence="3 4" key="1">
    <citation type="journal article" date="2015" name="Stand. Genomic Sci.">
        <title>Complete genome sequence and description of Salinispira pacifica gen. nov., sp. nov., a novel spirochaete isolated form a hypersaline microbial mat.</title>
        <authorList>
            <person name="Ben Hania W."/>
            <person name="Joseph M."/>
            <person name="Schumann P."/>
            <person name="Bunk B."/>
            <person name="Fiebig A."/>
            <person name="Sproer C."/>
            <person name="Klenk H.P."/>
            <person name="Fardeau M.L."/>
            <person name="Spring S."/>
        </authorList>
    </citation>
    <scope>NUCLEOTIDE SEQUENCE [LARGE SCALE GENOMIC DNA]</scope>
    <source>
        <strain evidence="3 4">L21-RPul-D2</strain>
    </source>
</reference>
<evidence type="ECO:0000313" key="4">
    <source>
        <dbReference type="Proteomes" id="UP000018680"/>
    </source>
</evidence>
<dbReference type="STRING" id="1307761.L21SP2_1621"/>
<gene>
    <name evidence="3" type="ORF">L21SP2_1621</name>
</gene>
<feature type="transmembrane region" description="Helical" evidence="1">
    <location>
        <begin position="23"/>
        <end position="43"/>
    </location>
</feature>
<proteinExistence type="predicted"/>
<protein>
    <recommendedName>
        <fullName evidence="2">DUF4340 domain-containing protein</fullName>
    </recommendedName>
</protein>
<feature type="domain" description="DUF4340" evidence="2">
    <location>
        <begin position="93"/>
        <end position="220"/>
    </location>
</feature>
<dbReference type="EMBL" id="CP006939">
    <property type="protein sequence ID" value="AHC15006.1"/>
    <property type="molecule type" value="Genomic_DNA"/>
</dbReference>
<name>V5WIN9_9SPIO</name>
<evidence type="ECO:0000313" key="3">
    <source>
        <dbReference type="EMBL" id="AHC15006.1"/>
    </source>
</evidence>
<dbReference type="AlphaFoldDB" id="V5WIN9"/>
<dbReference type="Proteomes" id="UP000018680">
    <property type="component" value="Chromosome"/>
</dbReference>
<sequence length="350" mass="39713">MSSPEKAPRKKRSDTVQQYGRNLLVKAAVILLLLLILFAGNILRRDRRNPDPAGVSDRLESSIDVGILEIRGSDAGTILRIRKSEGGWLVENMTAGTENRAREERIRAFLDDLLGMTYTRTVATSGDFSSYGLEYDSRRTNRRSGSPAEVILFDSRGRRIETFLFGLYNPDTSEMFFRYAEDAAVYGVSPDMGFYLDQSPEYWVEMRLWQPLRDGTTRRAEQFYRIYADGDSTVWTREGRLNWIADDGDIPESPEAVSSAADLLIRMEAESLYSVRGVVPDNAVLQLRVGVTTRGSEILEAAVYRLDTAGSRHSPRYLVEPLRGPWFTSGEGMPRILEMSEREFERFLAF</sequence>
<keyword evidence="1" id="KW-0472">Membrane</keyword>
<evidence type="ECO:0000259" key="2">
    <source>
        <dbReference type="Pfam" id="PF14238"/>
    </source>
</evidence>
<organism evidence="3 4">
    <name type="scientific">Salinispira pacifica</name>
    <dbReference type="NCBI Taxonomy" id="1307761"/>
    <lineage>
        <taxon>Bacteria</taxon>
        <taxon>Pseudomonadati</taxon>
        <taxon>Spirochaetota</taxon>
        <taxon>Spirochaetia</taxon>
        <taxon>Spirochaetales</taxon>
        <taxon>Spirochaetaceae</taxon>
        <taxon>Salinispira</taxon>
    </lineage>
</organism>
<dbReference type="RefSeq" id="WP_024267926.1">
    <property type="nucleotide sequence ID" value="NC_023035.1"/>
</dbReference>
<accession>V5WIN9</accession>
<dbReference type="HOGENOM" id="CLU_791998_0_0_12"/>
<dbReference type="Pfam" id="PF14238">
    <property type="entry name" value="DUF4340"/>
    <property type="match status" value="1"/>
</dbReference>
<dbReference type="InterPro" id="IPR025641">
    <property type="entry name" value="DUF4340"/>
</dbReference>
<keyword evidence="4" id="KW-1185">Reference proteome</keyword>